<keyword evidence="7" id="KW-0276">Fatty acid metabolism</keyword>
<dbReference type="Pfam" id="PF01756">
    <property type="entry name" value="ACOX"/>
    <property type="match status" value="2"/>
</dbReference>
<dbReference type="GO" id="GO:0003997">
    <property type="term" value="F:acyl-CoA oxidase activity"/>
    <property type="evidence" value="ECO:0007669"/>
    <property type="project" value="InterPro"/>
</dbReference>
<dbReference type="EMBL" id="KQ459465">
    <property type="protein sequence ID" value="KPJ00248.1"/>
    <property type="molecule type" value="Genomic_DNA"/>
</dbReference>
<evidence type="ECO:0000256" key="10">
    <source>
        <dbReference type="ARBA" id="ARBA00023140"/>
    </source>
</evidence>
<name>A0A194Q3Y2_PAPXU</name>
<evidence type="ECO:0000256" key="8">
    <source>
        <dbReference type="ARBA" id="ARBA00023002"/>
    </source>
</evidence>
<comment type="pathway">
    <text evidence="3">Lipid metabolism; peroxisomal fatty acid beta-oxidation.</text>
</comment>
<dbReference type="SUPFAM" id="SSF56645">
    <property type="entry name" value="Acyl-CoA dehydrogenase NM domain-like"/>
    <property type="match status" value="1"/>
</dbReference>
<evidence type="ECO:0000256" key="3">
    <source>
        <dbReference type="ARBA" id="ARBA00004846"/>
    </source>
</evidence>
<dbReference type="GO" id="GO:0033540">
    <property type="term" value="P:fatty acid beta-oxidation using acyl-CoA oxidase"/>
    <property type="evidence" value="ECO:0007669"/>
    <property type="project" value="TreeGrafter"/>
</dbReference>
<dbReference type="FunFam" id="2.40.110.10:FF:000003">
    <property type="entry name" value="Acyl-coenzyme A oxidase"/>
    <property type="match status" value="1"/>
</dbReference>
<feature type="active site" description="Proton acceptor" evidence="12">
    <location>
        <position position="434"/>
    </location>
</feature>
<dbReference type="GO" id="GO:0005777">
    <property type="term" value="C:peroxisome"/>
    <property type="evidence" value="ECO:0007669"/>
    <property type="project" value="UniProtKB-SubCell"/>
</dbReference>
<evidence type="ECO:0000256" key="5">
    <source>
        <dbReference type="ARBA" id="ARBA00022630"/>
    </source>
</evidence>
<dbReference type="Gene3D" id="1.20.140.10">
    <property type="entry name" value="Butyryl-CoA Dehydrogenase, subunit A, domain 3"/>
    <property type="match status" value="3"/>
</dbReference>
<dbReference type="InterPro" id="IPR002655">
    <property type="entry name" value="Acyl-CoA_oxidase_C"/>
</dbReference>
<organism evidence="17 18">
    <name type="scientific">Papilio xuthus</name>
    <name type="common">Asian swallowtail butterfly</name>
    <dbReference type="NCBI Taxonomy" id="66420"/>
    <lineage>
        <taxon>Eukaryota</taxon>
        <taxon>Metazoa</taxon>
        <taxon>Ecdysozoa</taxon>
        <taxon>Arthropoda</taxon>
        <taxon>Hexapoda</taxon>
        <taxon>Insecta</taxon>
        <taxon>Pterygota</taxon>
        <taxon>Neoptera</taxon>
        <taxon>Endopterygota</taxon>
        <taxon>Lepidoptera</taxon>
        <taxon>Glossata</taxon>
        <taxon>Ditrysia</taxon>
        <taxon>Papilionoidea</taxon>
        <taxon>Papilionidae</taxon>
        <taxon>Papilioninae</taxon>
        <taxon>Papilio</taxon>
    </lineage>
</organism>
<feature type="domain" description="Acyl-CoA oxidase C-alpha1" evidence="16">
    <location>
        <begin position="288"/>
        <end position="449"/>
    </location>
</feature>
<keyword evidence="8" id="KW-0560">Oxidoreductase</keyword>
<dbReference type="GO" id="GO:0055088">
    <property type="term" value="P:lipid homeostasis"/>
    <property type="evidence" value="ECO:0007669"/>
    <property type="project" value="TreeGrafter"/>
</dbReference>
<comment type="cofactor">
    <cofactor evidence="1">
        <name>FAD</name>
        <dbReference type="ChEBI" id="CHEBI:57692"/>
    </cofactor>
</comment>
<dbReference type="PANTHER" id="PTHR10909">
    <property type="entry name" value="ELECTRON TRANSPORT OXIDOREDUCTASE"/>
    <property type="match status" value="1"/>
</dbReference>
<evidence type="ECO:0000256" key="12">
    <source>
        <dbReference type="PIRSR" id="PIRSR000168-1"/>
    </source>
</evidence>
<keyword evidence="18" id="KW-1185">Reference proteome</keyword>
<evidence type="ECO:0000313" key="18">
    <source>
        <dbReference type="Proteomes" id="UP000053268"/>
    </source>
</evidence>
<evidence type="ECO:0000256" key="13">
    <source>
        <dbReference type="PIRSR" id="PIRSR000168-2"/>
    </source>
</evidence>
<dbReference type="SUPFAM" id="SSF47203">
    <property type="entry name" value="Acyl-CoA dehydrogenase C-terminal domain-like"/>
    <property type="match status" value="3"/>
</dbReference>
<keyword evidence="6 11" id="KW-0274">FAD</keyword>
<feature type="domain" description="Acyl-CoA oxidase C-terminal" evidence="14">
    <location>
        <begin position="620"/>
        <end position="706"/>
    </location>
</feature>
<dbReference type="Proteomes" id="UP000053268">
    <property type="component" value="Unassembled WGS sequence"/>
</dbReference>
<dbReference type="InterPro" id="IPR046373">
    <property type="entry name" value="Acyl-CoA_Oxase/DH_mid-dom_sf"/>
</dbReference>
<dbReference type="GO" id="GO:0005504">
    <property type="term" value="F:fatty acid binding"/>
    <property type="evidence" value="ECO:0007669"/>
    <property type="project" value="TreeGrafter"/>
</dbReference>
<dbReference type="FunFam" id="1.20.140.10:FF:000005">
    <property type="entry name" value="Acyl-coenzyme A oxidase"/>
    <property type="match status" value="1"/>
</dbReference>
<evidence type="ECO:0000256" key="2">
    <source>
        <dbReference type="ARBA" id="ARBA00004275"/>
    </source>
</evidence>
<feature type="binding site" evidence="13">
    <location>
        <position position="191"/>
    </location>
    <ligand>
        <name>FAD</name>
        <dbReference type="ChEBI" id="CHEBI:57692"/>
    </ligand>
</feature>
<dbReference type="Pfam" id="PF22924">
    <property type="entry name" value="ACOX_C_alpha1"/>
    <property type="match status" value="1"/>
</dbReference>
<dbReference type="FunFam" id="1.10.540.10:FF:000006">
    <property type="entry name" value="Acyl-coenzyme A oxidase"/>
    <property type="match status" value="1"/>
</dbReference>
<accession>A0A194Q3Y2</accession>
<gene>
    <name evidence="17" type="ORF">RR46_02636</name>
</gene>
<dbReference type="InterPro" id="IPR036250">
    <property type="entry name" value="AcylCo_DH-like_C"/>
</dbReference>
<reference evidence="17 18" key="1">
    <citation type="journal article" date="2015" name="Nat. Commun.">
        <title>Outbred genome sequencing and CRISPR/Cas9 gene editing in butterflies.</title>
        <authorList>
            <person name="Li X."/>
            <person name="Fan D."/>
            <person name="Zhang W."/>
            <person name="Liu G."/>
            <person name="Zhang L."/>
            <person name="Zhao L."/>
            <person name="Fang X."/>
            <person name="Chen L."/>
            <person name="Dong Y."/>
            <person name="Chen Y."/>
            <person name="Ding Y."/>
            <person name="Zhao R."/>
            <person name="Feng M."/>
            <person name="Zhu Y."/>
            <person name="Feng Y."/>
            <person name="Jiang X."/>
            <person name="Zhu D."/>
            <person name="Xiang H."/>
            <person name="Feng X."/>
            <person name="Li S."/>
            <person name="Wang J."/>
            <person name="Zhang G."/>
            <person name="Kronforst M.R."/>
            <person name="Wang W."/>
        </authorList>
    </citation>
    <scope>NUCLEOTIDE SEQUENCE [LARGE SCALE GENOMIC DNA]</scope>
    <source>
        <strain evidence="17">Ya'a_city_454_Px</strain>
        <tissue evidence="17">Whole body</tissue>
    </source>
</reference>
<protein>
    <recommendedName>
        <fullName evidence="11">Acyl-coenzyme A oxidase</fullName>
    </recommendedName>
</protein>
<comment type="subcellular location">
    <subcellularLocation>
        <location evidence="2">Peroxisome</location>
    </subcellularLocation>
</comment>
<dbReference type="AlphaFoldDB" id="A0A194Q3Y2"/>
<keyword evidence="10" id="KW-0576">Peroxisome</keyword>
<dbReference type="InterPro" id="IPR055060">
    <property type="entry name" value="ACOX_C_alpha1"/>
</dbReference>
<dbReference type="InterPro" id="IPR029320">
    <property type="entry name" value="Acyl-CoA_ox_N"/>
</dbReference>
<evidence type="ECO:0000313" key="17">
    <source>
        <dbReference type="EMBL" id="KPJ00248.1"/>
    </source>
</evidence>
<dbReference type="PANTHER" id="PTHR10909:SF250">
    <property type="entry name" value="PEROXISOMAL ACYL-COENZYME A OXIDASE 1"/>
    <property type="match status" value="1"/>
</dbReference>
<evidence type="ECO:0000256" key="4">
    <source>
        <dbReference type="ARBA" id="ARBA00006288"/>
    </source>
</evidence>
<keyword evidence="5 11" id="KW-0285">Flavoprotein</keyword>
<sequence length="710" mass="79910">MSANKVNVDLQRERAKCDFNTEELTNFLDWGVKYTEKRRNLEQKVLSVKGLLDDTPEEYMSHKEKYENSIRKSVLFYKTLHSMEDENMSIDEKTRINFRNIVTSAVFKDNSPLMLHNSMFIPTIMGQGTDEQKAYWMKRAKNMEIIGTYAQTELGHGTFIRGLETQATYDPDTEELVLHSPALSSYKWWPGGLAHTANYCVVMARLYIKGKSHGIHPFMVQIRDEETHMPLPGIKLGEIGAKLGFNTVNNGFLGFENHRIPRDRMLMKNAQVLKDGTFVAGSNSKLTYGTMVFVRVIIVNSMANMLAKAVTIAVRYSAIRRQSQPKPNEPEPQILDYVTQQHKLFIAIASSHAFYINAMWLWEIYYSVTSQLAGGNLDNLPELHALACCLKPLSTIDATTMIEKCRLACGGHGYMLSANLAQTYGLATAAYTYEGENTVLLLQAARSLVKAWGGHVKGQPLKGTMAYLAENPTVKVWDGSVDGIIQSFKVVAIRKLSSVVKILKEYEKSGLSPEDAWNKASVFLTAVSEAHGRAVLLSVYKSETDKRAAALSPPLRKVLLQMVDLYVTYWALEKVGDMLLSYVPVVGKRASTVRRQFALSWALRLDSGHVSPIAFMSAAAERRQYASITERDVEELQRRYIELLAAIRPNAVGLVDAFDFRDEILNSALGAYDGRAYERLMEEAMKSPLNAEPVNQTFHKYLKPFMRGKL</sequence>
<dbReference type="PIRSF" id="PIRSF000168">
    <property type="entry name" value="Acyl-CoA_oxidase"/>
    <property type="match status" value="1"/>
</dbReference>
<dbReference type="Pfam" id="PF14749">
    <property type="entry name" value="Acyl-CoA_ox_N"/>
    <property type="match status" value="1"/>
</dbReference>
<evidence type="ECO:0000256" key="11">
    <source>
        <dbReference type="PIRNR" id="PIRNR000168"/>
    </source>
</evidence>
<dbReference type="InterPro" id="IPR037069">
    <property type="entry name" value="AcylCoA_DH/ox_N_sf"/>
</dbReference>
<dbReference type="GO" id="GO:0071949">
    <property type="term" value="F:FAD binding"/>
    <property type="evidence" value="ECO:0007669"/>
    <property type="project" value="InterPro"/>
</dbReference>
<feature type="domain" description="Acyl-CoA oxidase C-terminal" evidence="14">
    <location>
        <begin position="482"/>
        <end position="582"/>
    </location>
</feature>
<evidence type="ECO:0000256" key="6">
    <source>
        <dbReference type="ARBA" id="ARBA00022827"/>
    </source>
</evidence>
<evidence type="ECO:0000259" key="16">
    <source>
        <dbReference type="Pfam" id="PF22924"/>
    </source>
</evidence>
<comment type="similarity">
    <text evidence="4 11">Belongs to the acyl-CoA oxidase family.</text>
</comment>
<dbReference type="Gene3D" id="2.40.110.10">
    <property type="entry name" value="Butyryl-CoA Dehydrogenase, subunit A, domain 2"/>
    <property type="match status" value="1"/>
</dbReference>
<dbReference type="InterPro" id="IPR009100">
    <property type="entry name" value="AcylCoA_DH/oxidase_NM_dom_sf"/>
</dbReference>
<dbReference type="STRING" id="66420.A0A194Q3Y2"/>
<dbReference type="Gene3D" id="1.10.540.10">
    <property type="entry name" value="Acyl-CoA dehydrogenase/oxidase, N-terminal domain"/>
    <property type="match status" value="1"/>
</dbReference>
<evidence type="ECO:0000256" key="9">
    <source>
        <dbReference type="ARBA" id="ARBA00023098"/>
    </source>
</evidence>
<evidence type="ECO:0000256" key="1">
    <source>
        <dbReference type="ARBA" id="ARBA00001974"/>
    </source>
</evidence>
<feature type="binding site" evidence="13">
    <location>
        <position position="152"/>
    </location>
    <ligand>
        <name>FAD</name>
        <dbReference type="ChEBI" id="CHEBI:57692"/>
    </ligand>
</feature>
<dbReference type="InterPro" id="IPR012258">
    <property type="entry name" value="Acyl-CoA_oxidase"/>
</dbReference>
<evidence type="ECO:0000259" key="14">
    <source>
        <dbReference type="Pfam" id="PF01756"/>
    </source>
</evidence>
<proteinExistence type="inferred from homology"/>
<feature type="domain" description="Acyl-coenzyme A oxidase N-terminal" evidence="15">
    <location>
        <begin position="20"/>
        <end position="146"/>
    </location>
</feature>
<evidence type="ECO:0000256" key="7">
    <source>
        <dbReference type="ARBA" id="ARBA00022832"/>
    </source>
</evidence>
<keyword evidence="9" id="KW-0443">Lipid metabolism</keyword>
<evidence type="ECO:0000259" key="15">
    <source>
        <dbReference type="Pfam" id="PF14749"/>
    </source>
</evidence>